<name>A0AAD4C8F8_BOLED</name>
<evidence type="ECO:0000313" key="2">
    <source>
        <dbReference type="Proteomes" id="UP001194468"/>
    </source>
</evidence>
<comment type="caution">
    <text evidence="1">The sequence shown here is derived from an EMBL/GenBank/DDBJ whole genome shotgun (WGS) entry which is preliminary data.</text>
</comment>
<reference evidence="1" key="2">
    <citation type="journal article" date="2020" name="Nat. Commun.">
        <title>Large-scale genome sequencing of mycorrhizal fungi provides insights into the early evolution of symbiotic traits.</title>
        <authorList>
            <person name="Miyauchi S."/>
            <person name="Kiss E."/>
            <person name="Kuo A."/>
            <person name="Drula E."/>
            <person name="Kohler A."/>
            <person name="Sanchez-Garcia M."/>
            <person name="Morin E."/>
            <person name="Andreopoulos B."/>
            <person name="Barry K.W."/>
            <person name="Bonito G."/>
            <person name="Buee M."/>
            <person name="Carver A."/>
            <person name="Chen C."/>
            <person name="Cichocki N."/>
            <person name="Clum A."/>
            <person name="Culley D."/>
            <person name="Crous P.W."/>
            <person name="Fauchery L."/>
            <person name="Girlanda M."/>
            <person name="Hayes R.D."/>
            <person name="Keri Z."/>
            <person name="LaButti K."/>
            <person name="Lipzen A."/>
            <person name="Lombard V."/>
            <person name="Magnuson J."/>
            <person name="Maillard F."/>
            <person name="Murat C."/>
            <person name="Nolan M."/>
            <person name="Ohm R.A."/>
            <person name="Pangilinan J."/>
            <person name="Pereira M.F."/>
            <person name="Perotto S."/>
            <person name="Peter M."/>
            <person name="Pfister S."/>
            <person name="Riley R."/>
            <person name="Sitrit Y."/>
            <person name="Stielow J.B."/>
            <person name="Szollosi G."/>
            <person name="Zifcakova L."/>
            <person name="Stursova M."/>
            <person name="Spatafora J.W."/>
            <person name="Tedersoo L."/>
            <person name="Vaario L.M."/>
            <person name="Yamada A."/>
            <person name="Yan M."/>
            <person name="Wang P."/>
            <person name="Xu J."/>
            <person name="Bruns T."/>
            <person name="Baldrian P."/>
            <person name="Vilgalys R."/>
            <person name="Dunand C."/>
            <person name="Henrissat B."/>
            <person name="Grigoriev I.V."/>
            <person name="Hibbett D."/>
            <person name="Nagy L.G."/>
            <person name="Martin F.M."/>
        </authorList>
    </citation>
    <scope>NUCLEOTIDE SEQUENCE</scope>
    <source>
        <strain evidence="1">BED1</strain>
    </source>
</reference>
<evidence type="ECO:0000313" key="1">
    <source>
        <dbReference type="EMBL" id="KAF8452261.1"/>
    </source>
</evidence>
<dbReference type="AlphaFoldDB" id="A0AAD4C8F8"/>
<organism evidence="1 2">
    <name type="scientific">Boletus edulis BED1</name>
    <dbReference type="NCBI Taxonomy" id="1328754"/>
    <lineage>
        <taxon>Eukaryota</taxon>
        <taxon>Fungi</taxon>
        <taxon>Dikarya</taxon>
        <taxon>Basidiomycota</taxon>
        <taxon>Agaricomycotina</taxon>
        <taxon>Agaricomycetes</taxon>
        <taxon>Agaricomycetidae</taxon>
        <taxon>Boletales</taxon>
        <taxon>Boletineae</taxon>
        <taxon>Boletaceae</taxon>
        <taxon>Boletoideae</taxon>
        <taxon>Boletus</taxon>
    </lineage>
</organism>
<sequence length="114" mass="12921">MIVLMVLPCMSRPSRTRPQVYGHPLTSDWIINFGRKHGVDPKGDKSQFGLVVESIELIRDELKKEGEYALVRWWRDSPNLCCQELFTPDSEGVAARGAHVFQSGAVEEIHGDQR</sequence>
<protein>
    <submittedName>
        <fullName evidence="1">Uncharacterized protein</fullName>
    </submittedName>
</protein>
<dbReference type="EMBL" id="WHUW01000001">
    <property type="protein sequence ID" value="KAF8452261.1"/>
    <property type="molecule type" value="Genomic_DNA"/>
</dbReference>
<dbReference type="Proteomes" id="UP001194468">
    <property type="component" value="Unassembled WGS sequence"/>
</dbReference>
<proteinExistence type="predicted"/>
<accession>A0AAD4C8F8</accession>
<reference evidence="1" key="1">
    <citation type="submission" date="2019-10" db="EMBL/GenBank/DDBJ databases">
        <authorList>
            <consortium name="DOE Joint Genome Institute"/>
            <person name="Kuo A."/>
            <person name="Miyauchi S."/>
            <person name="Kiss E."/>
            <person name="Drula E."/>
            <person name="Kohler A."/>
            <person name="Sanchez-Garcia M."/>
            <person name="Andreopoulos B."/>
            <person name="Barry K.W."/>
            <person name="Bonito G."/>
            <person name="Buee M."/>
            <person name="Carver A."/>
            <person name="Chen C."/>
            <person name="Cichocki N."/>
            <person name="Clum A."/>
            <person name="Culley D."/>
            <person name="Crous P.W."/>
            <person name="Fauchery L."/>
            <person name="Girlanda M."/>
            <person name="Hayes R."/>
            <person name="Keri Z."/>
            <person name="LaButti K."/>
            <person name="Lipzen A."/>
            <person name="Lombard V."/>
            <person name="Magnuson J."/>
            <person name="Maillard F."/>
            <person name="Morin E."/>
            <person name="Murat C."/>
            <person name="Nolan M."/>
            <person name="Ohm R."/>
            <person name="Pangilinan J."/>
            <person name="Pereira M."/>
            <person name="Perotto S."/>
            <person name="Peter M."/>
            <person name="Riley R."/>
            <person name="Sitrit Y."/>
            <person name="Stielow B."/>
            <person name="Szollosi G."/>
            <person name="Zifcakova L."/>
            <person name="Stursova M."/>
            <person name="Spatafora J.W."/>
            <person name="Tedersoo L."/>
            <person name="Vaario L.-M."/>
            <person name="Yamada A."/>
            <person name="Yan M."/>
            <person name="Wang P."/>
            <person name="Xu J."/>
            <person name="Bruns T."/>
            <person name="Baldrian P."/>
            <person name="Vilgalys R."/>
            <person name="Henrissat B."/>
            <person name="Grigoriev I.V."/>
            <person name="Hibbett D."/>
            <person name="Nagy L.G."/>
            <person name="Martin F.M."/>
        </authorList>
    </citation>
    <scope>NUCLEOTIDE SEQUENCE</scope>
    <source>
        <strain evidence="1">BED1</strain>
    </source>
</reference>
<keyword evidence="2" id="KW-1185">Reference proteome</keyword>
<gene>
    <name evidence="1" type="ORF">L210DRAFT_140539</name>
</gene>